<keyword evidence="1" id="KW-1133">Transmembrane helix</keyword>
<feature type="transmembrane region" description="Helical" evidence="1">
    <location>
        <begin position="12"/>
        <end position="35"/>
    </location>
</feature>
<organism evidence="2 3">
    <name type="scientific">Metaclostridioides mangenotii</name>
    <dbReference type="NCBI Taxonomy" id="1540"/>
    <lineage>
        <taxon>Bacteria</taxon>
        <taxon>Bacillati</taxon>
        <taxon>Bacillota</taxon>
        <taxon>Clostridia</taxon>
        <taxon>Peptostreptococcales</taxon>
        <taxon>Peptostreptococcaceae</taxon>
        <taxon>Metaclostridioides</taxon>
    </lineage>
</organism>
<evidence type="ECO:0000313" key="2">
    <source>
        <dbReference type="EMBL" id="MBP1855392.1"/>
    </source>
</evidence>
<dbReference type="RefSeq" id="WP_209456837.1">
    <property type="nucleotide sequence ID" value="NZ_BAAACS010000012.1"/>
</dbReference>
<protein>
    <submittedName>
        <fullName evidence="2">Uncharacterized protein</fullName>
    </submittedName>
</protein>
<evidence type="ECO:0000256" key="1">
    <source>
        <dbReference type="SAM" id="Phobius"/>
    </source>
</evidence>
<gene>
    <name evidence="2" type="ORF">J2Z43_001787</name>
</gene>
<feature type="transmembrane region" description="Helical" evidence="1">
    <location>
        <begin position="41"/>
        <end position="60"/>
    </location>
</feature>
<accession>A0ABS4EBS4</accession>
<name>A0ABS4EBS4_9FIRM</name>
<reference evidence="2 3" key="1">
    <citation type="submission" date="2021-03" db="EMBL/GenBank/DDBJ databases">
        <title>Genomic Encyclopedia of Type Strains, Phase IV (KMG-IV): sequencing the most valuable type-strain genomes for metagenomic binning, comparative biology and taxonomic classification.</title>
        <authorList>
            <person name="Goeker M."/>
        </authorList>
    </citation>
    <scope>NUCLEOTIDE SEQUENCE [LARGE SCALE GENOMIC DNA]</scope>
    <source>
        <strain evidence="2 3">DSM 1289</strain>
    </source>
</reference>
<dbReference type="EMBL" id="JAGGJX010000003">
    <property type="protein sequence ID" value="MBP1855392.1"/>
    <property type="molecule type" value="Genomic_DNA"/>
</dbReference>
<proteinExistence type="predicted"/>
<comment type="caution">
    <text evidence="2">The sequence shown here is derived from an EMBL/GenBank/DDBJ whole genome shotgun (WGS) entry which is preliminary data.</text>
</comment>
<evidence type="ECO:0000313" key="3">
    <source>
        <dbReference type="Proteomes" id="UP000767291"/>
    </source>
</evidence>
<keyword evidence="1" id="KW-0472">Membrane</keyword>
<keyword evidence="1" id="KW-0812">Transmembrane</keyword>
<sequence length="73" mass="8138">MEMKDIFAIIKTLILISIIIFIAICCGYIGCAAKVAFKLGYYNSALYNAFGSYACAYLIVRVVRTINRGKEDD</sequence>
<dbReference type="Proteomes" id="UP000767291">
    <property type="component" value="Unassembled WGS sequence"/>
</dbReference>
<keyword evidence="3" id="KW-1185">Reference proteome</keyword>